<dbReference type="Pfam" id="PF01618">
    <property type="entry name" value="MotA_ExbB"/>
    <property type="match status" value="1"/>
</dbReference>
<evidence type="ECO:0000313" key="12">
    <source>
        <dbReference type="Proteomes" id="UP000185639"/>
    </source>
</evidence>
<keyword evidence="12" id="KW-1185">Reference proteome</keyword>
<dbReference type="PANTHER" id="PTHR30625">
    <property type="entry name" value="PROTEIN TOLQ"/>
    <property type="match status" value="1"/>
</dbReference>
<feature type="domain" description="MotA/TolQ/ExbB proton channel" evidence="10">
    <location>
        <begin position="49"/>
        <end position="117"/>
    </location>
</feature>
<proteinExistence type="inferred from homology"/>
<sequence>MTSDLISQLSGSVICWIILTVALICYQRLAALWFAPSEERDCDNCISPTLISILPLLGLLGTIIGLLESFTAMQYGFTGTELFSAGIGDALLTTQLGLLCAVPAWLIHSALLSKQRKEG</sequence>
<keyword evidence="3" id="KW-1003">Cell membrane</keyword>
<name>A0A1N7IX92_9GAMM</name>
<evidence type="ECO:0000256" key="4">
    <source>
        <dbReference type="ARBA" id="ARBA00022692"/>
    </source>
</evidence>
<evidence type="ECO:0000256" key="6">
    <source>
        <dbReference type="ARBA" id="ARBA00022989"/>
    </source>
</evidence>
<evidence type="ECO:0000256" key="5">
    <source>
        <dbReference type="ARBA" id="ARBA00022927"/>
    </source>
</evidence>
<dbReference type="RefSeq" id="WP_076513281.1">
    <property type="nucleotide sequence ID" value="NZ_FTOH01000001.1"/>
</dbReference>
<evidence type="ECO:0000313" key="11">
    <source>
        <dbReference type="EMBL" id="SIS41611.1"/>
    </source>
</evidence>
<keyword evidence="5 8" id="KW-0653">Protein transport</keyword>
<evidence type="ECO:0000256" key="8">
    <source>
        <dbReference type="RuleBase" id="RU004057"/>
    </source>
</evidence>
<dbReference type="AlphaFoldDB" id="A0A1N7IX92"/>
<keyword evidence="2 8" id="KW-0813">Transport</keyword>
<evidence type="ECO:0000256" key="3">
    <source>
        <dbReference type="ARBA" id="ARBA00022475"/>
    </source>
</evidence>
<gene>
    <name evidence="11" type="ORF">SAMN05421686_10190</name>
</gene>
<dbReference type="GO" id="GO:0005886">
    <property type="term" value="C:plasma membrane"/>
    <property type="evidence" value="ECO:0007669"/>
    <property type="project" value="UniProtKB-SubCell"/>
</dbReference>
<keyword evidence="4 9" id="KW-0812">Transmembrane</keyword>
<comment type="subcellular location">
    <subcellularLocation>
        <location evidence="1">Cell membrane</location>
        <topology evidence="1">Multi-pass membrane protein</topology>
    </subcellularLocation>
    <subcellularLocation>
        <location evidence="8">Membrane</location>
        <topology evidence="8">Multi-pass membrane protein</topology>
    </subcellularLocation>
</comment>
<protein>
    <submittedName>
        <fullName evidence="11">Outer membrane transport energization protein ExbB</fullName>
    </submittedName>
</protein>
<dbReference type="Proteomes" id="UP000185639">
    <property type="component" value="Unassembled WGS sequence"/>
</dbReference>
<evidence type="ECO:0000256" key="7">
    <source>
        <dbReference type="ARBA" id="ARBA00023136"/>
    </source>
</evidence>
<dbReference type="EMBL" id="FTOH01000001">
    <property type="protein sequence ID" value="SIS41611.1"/>
    <property type="molecule type" value="Genomic_DNA"/>
</dbReference>
<evidence type="ECO:0000259" key="10">
    <source>
        <dbReference type="Pfam" id="PF01618"/>
    </source>
</evidence>
<keyword evidence="7 9" id="KW-0472">Membrane</keyword>
<dbReference type="STRING" id="484498.SAMN05421686_10190"/>
<evidence type="ECO:0000256" key="9">
    <source>
        <dbReference type="SAM" id="Phobius"/>
    </source>
</evidence>
<dbReference type="PANTHER" id="PTHR30625:SF15">
    <property type="entry name" value="BIOPOLYMER TRANSPORT PROTEIN EXBB"/>
    <property type="match status" value="1"/>
</dbReference>
<dbReference type="InterPro" id="IPR050790">
    <property type="entry name" value="ExbB/TolQ_transport"/>
</dbReference>
<keyword evidence="6 9" id="KW-1133">Transmembrane helix</keyword>
<evidence type="ECO:0000256" key="1">
    <source>
        <dbReference type="ARBA" id="ARBA00004651"/>
    </source>
</evidence>
<comment type="similarity">
    <text evidence="8">Belongs to the exbB/tolQ family.</text>
</comment>
<feature type="transmembrane region" description="Helical" evidence="9">
    <location>
        <begin position="87"/>
        <end position="107"/>
    </location>
</feature>
<evidence type="ECO:0000256" key="2">
    <source>
        <dbReference type="ARBA" id="ARBA00022448"/>
    </source>
</evidence>
<feature type="transmembrane region" description="Helical" evidence="9">
    <location>
        <begin position="46"/>
        <end position="67"/>
    </location>
</feature>
<reference evidence="12" key="1">
    <citation type="submission" date="2017-01" db="EMBL/GenBank/DDBJ databases">
        <authorList>
            <person name="Varghese N."/>
            <person name="Submissions S."/>
        </authorList>
    </citation>
    <scope>NUCLEOTIDE SEQUENCE [LARGE SCALE GENOMIC DNA]</scope>
    <source>
        <strain evidence="12">DSM 24913</strain>
    </source>
</reference>
<organism evidence="11 12">
    <name type="scientific">Thalassolituus maritimus</name>
    <dbReference type="NCBI Taxonomy" id="484498"/>
    <lineage>
        <taxon>Bacteria</taxon>
        <taxon>Pseudomonadati</taxon>
        <taxon>Pseudomonadota</taxon>
        <taxon>Gammaproteobacteria</taxon>
        <taxon>Oceanospirillales</taxon>
        <taxon>Oceanospirillaceae</taxon>
        <taxon>Thalassolituus</taxon>
    </lineage>
</organism>
<feature type="transmembrane region" description="Helical" evidence="9">
    <location>
        <begin position="6"/>
        <end position="26"/>
    </location>
</feature>
<dbReference type="GO" id="GO:0017038">
    <property type="term" value="P:protein import"/>
    <property type="evidence" value="ECO:0007669"/>
    <property type="project" value="TreeGrafter"/>
</dbReference>
<accession>A0A1N7IX92</accession>
<dbReference type="InterPro" id="IPR002898">
    <property type="entry name" value="MotA_ExbB_proton_chnl"/>
</dbReference>